<evidence type="ECO:0000313" key="1">
    <source>
        <dbReference type="EMBL" id="GIY88075.1"/>
    </source>
</evidence>
<gene>
    <name evidence="1" type="ORF">CEXT_779301</name>
</gene>
<reference evidence="1 2" key="1">
    <citation type="submission" date="2021-06" db="EMBL/GenBank/DDBJ databases">
        <title>Caerostris extrusa draft genome.</title>
        <authorList>
            <person name="Kono N."/>
            <person name="Arakawa K."/>
        </authorList>
    </citation>
    <scope>NUCLEOTIDE SEQUENCE [LARGE SCALE GENOMIC DNA]</scope>
</reference>
<keyword evidence="2" id="KW-1185">Reference proteome</keyword>
<dbReference type="EMBL" id="BPLR01017018">
    <property type="protein sequence ID" value="GIY88075.1"/>
    <property type="molecule type" value="Genomic_DNA"/>
</dbReference>
<sequence>MTSFLKDSRKKKEKKSVQYDDIKVIDIALEVDVHLPLYEGDKENASLSTNNDMQYMHKSSLEGFSPDKSVKLRCIKILLAEIVRLSETFSSQLGV</sequence>
<accession>A0AAV4WYU5</accession>
<dbReference type="AlphaFoldDB" id="A0AAV4WYU5"/>
<name>A0AAV4WYU5_CAEEX</name>
<proteinExistence type="predicted"/>
<dbReference type="Proteomes" id="UP001054945">
    <property type="component" value="Unassembled WGS sequence"/>
</dbReference>
<organism evidence="1 2">
    <name type="scientific">Caerostris extrusa</name>
    <name type="common">Bark spider</name>
    <name type="synonym">Caerostris bankana</name>
    <dbReference type="NCBI Taxonomy" id="172846"/>
    <lineage>
        <taxon>Eukaryota</taxon>
        <taxon>Metazoa</taxon>
        <taxon>Ecdysozoa</taxon>
        <taxon>Arthropoda</taxon>
        <taxon>Chelicerata</taxon>
        <taxon>Arachnida</taxon>
        <taxon>Araneae</taxon>
        <taxon>Araneomorphae</taxon>
        <taxon>Entelegynae</taxon>
        <taxon>Araneoidea</taxon>
        <taxon>Araneidae</taxon>
        <taxon>Caerostris</taxon>
    </lineage>
</organism>
<evidence type="ECO:0000313" key="2">
    <source>
        <dbReference type="Proteomes" id="UP001054945"/>
    </source>
</evidence>
<protein>
    <submittedName>
        <fullName evidence="1">Uncharacterized protein</fullName>
    </submittedName>
</protein>
<comment type="caution">
    <text evidence="1">The sequence shown here is derived from an EMBL/GenBank/DDBJ whole genome shotgun (WGS) entry which is preliminary data.</text>
</comment>